<dbReference type="AlphaFoldDB" id="A0A8T0QZ77"/>
<evidence type="ECO:0000313" key="1">
    <source>
        <dbReference type="EMBL" id="KAG2578524.1"/>
    </source>
</evidence>
<comment type="caution">
    <text evidence="1">The sequence shown here is derived from an EMBL/GenBank/DDBJ whole genome shotgun (WGS) entry which is preliminary data.</text>
</comment>
<keyword evidence="2" id="KW-1185">Reference proteome</keyword>
<sequence>MREVWSPVREGWRAGLLPRQAVIAGWGISPASWNALSVPFVRSGSGASNRRPMTRCSTSARTTCGDTLVPVDSLGQKSNTRGMWVGWMQCKLTAMVSAMQRVSELKKHAGDMQQQIERALGEI</sequence>
<organism evidence="1 2">
    <name type="scientific">Panicum virgatum</name>
    <name type="common">Blackwell switchgrass</name>
    <dbReference type="NCBI Taxonomy" id="38727"/>
    <lineage>
        <taxon>Eukaryota</taxon>
        <taxon>Viridiplantae</taxon>
        <taxon>Streptophyta</taxon>
        <taxon>Embryophyta</taxon>
        <taxon>Tracheophyta</taxon>
        <taxon>Spermatophyta</taxon>
        <taxon>Magnoliopsida</taxon>
        <taxon>Liliopsida</taxon>
        <taxon>Poales</taxon>
        <taxon>Poaceae</taxon>
        <taxon>PACMAD clade</taxon>
        <taxon>Panicoideae</taxon>
        <taxon>Panicodae</taxon>
        <taxon>Paniceae</taxon>
        <taxon>Panicinae</taxon>
        <taxon>Panicum</taxon>
        <taxon>Panicum sect. Hiantes</taxon>
    </lineage>
</organism>
<dbReference type="Proteomes" id="UP000823388">
    <property type="component" value="Chromosome 6N"/>
</dbReference>
<dbReference type="EMBL" id="CM029048">
    <property type="protein sequence ID" value="KAG2578524.1"/>
    <property type="molecule type" value="Genomic_DNA"/>
</dbReference>
<accession>A0A8T0QZ77</accession>
<gene>
    <name evidence="1" type="ORF">PVAP13_6NG208709</name>
</gene>
<evidence type="ECO:0000313" key="2">
    <source>
        <dbReference type="Proteomes" id="UP000823388"/>
    </source>
</evidence>
<proteinExistence type="predicted"/>
<protein>
    <submittedName>
        <fullName evidence="1">Uncharacterized protein</fullName>
    </submittedName>
</protein>
<name>A0A8T0QZ77_PANVG</name>
<reference evidence="1" key="1">
    <citation type="submission" date="2020-05" db="EMBL/GenBank/DDBJ databases">
        <title>WGS assembly of Panicum virgatum.</title>
        <authorList>
            <person name="Lovell J.T."/>
            <person name="Jenkins J."/>
            <person name="Shu S."/>
            <person name="Juenger T.E."/>
            <person name="Schmutz J."/>
        </authorList>
    </citation>
    <scope>NUCLEOTIDE SEQUENCE</scope>
    <source>
        <strain evidence="1">AP13</strain>
    </source>
</reference>